<evidence type="ECO:0000259" key="3">
    <source>
        <dbReference type="Pfam" id="PF00534"/>
    </source>
</evidence>
<dbReference type="KEGG" id="cgrn:4412665_00966"/>
<dbReference type="eggNOG" id="COG0438">
    <property type="taxonomic scope" value="Bacteria"/>
</dbReference>
<dbReference type="InterPro" id="IPR001296">
    <property type="entry name" value="Glyco_trans_1"/>
</dbReference>
<feature type="domain" description="Glycosyl transferase family 1" evidence="3">
    <location>
        <begin position="217"/>
        <end position="356"/>
    </location>
</feature>
<dbReference type="Proteomes" id="UP000215332">
    <property type="component" value="Chromosome 1"/>
</dbReference>
<dbReference type="RefSeq" id="WP_065860924.1">
    <property type="nucleotide sequence ID" value="NZ_LT906441.1"/>
</dbReference>
<keyword evidence="1 5" id="KW-0328">Glycosyltransferase</keyword>
<organism evidence="5 6">
    <name type="scientific">Cutibacterium granulosum</name>
    <dbReference type="NCBI Taxonomy" id="33011"/>
    <lineage>
        <taxon>Bacteria</taxon>
        <taxon>Bacillati</taxon>
        <taxon>Actinomycetota</taxon>
        <taxon>Actinomycetes</taxon>
        <taxon>Propionibacteriales</taxon>
        <taxon>Propionibacteriaceae</taxon>
        <taxon>Cutibacterium</taxon>
    </lineage>
</organism>
<evidence type="ECO:0000259" key="4">
    <source>
        <dbReference type="Pfam" id="PF13439"/>
    </source>
</evidence>
<sequence length="393" mass="42261">MRVLVLSRGVPCASSPLRGVFELDQAKALATAGHDVLVGYVDGRSARRVRRFGWSHRTIDGIETLGLDLPLGAVSPELDHQAYRRATGLLHRRVVKLWGSPDVIHAHFSRHAAAVARAGVDDVPLVYTEHFSGLSLDGADRRTEEDVRRAVRRADAVLAVSRPLKDIMDTRYGATCRVVPNVIDVDLFAPPQQDADEAISPLSDSGKGSGSRADAHLVAAGQLVERKGMKPLIEVVGELAATRPGLTLSVIGDGPQRPELERLAARINAEHPGTIMMEGLLSRSQIAERFARADGFALASQWETFGVVYVEAMAAGLPILATPCGGPSDFLTPDVGMVTRSGSKDDLRAGLGEFLDSLGSWDPAHIRQRAVDRFSPAAVAAELTKVYEDVVPR</sequence>
<dbReference type="PANTHER" id="PTHR45947:SF3">
    <property type="entry name" value="SULFOQUINOVOSYL TRANSFERASE SQD2"/>
    <property type="match status" value="1"/>
</dbReference>
<reference evidence="5 6" key="1">
    <citation type="submission" date="2017-06" db="EMBL/GenBank/DDBJ databases">
        <authorList>
            <consortium name="Pathogen Informatics"/>
        </authorList>
    </citation>
    <scope>NUCLEOTIDE SEQUENCE [LARGE SCALE GENOMIC DNA]</scope>
    <source>
        <strain evidence="5 6">NCTC11865</strain>
    </source>
</reference>
<gene>
    <name evidence="5" type="primary">pimB</name>
    <name evidence="5" type="ORF">SAMEA4412665_00966</name>
</gene>
<dbReference type="Pfam" id="PF13439">
    <property type="entry name" value="Glyco_transf_4"/>
    <property type="match status" value="1"/>
</dbReference>
<dbReference type="InterPro" id="IPR028098">
    <property type="entry name" value="Glyco_trans_4-like_N"/>
</dbReference>
<evidence type="ECO:0000256" key="1">
    <source>
        <dbReference type="ARBA" id="ARBA00022676"/>
    </source>
</evidence>
<dbReference type="GO" id="GO:1901137">
    <property type="term" value="P:carbohydrate derivative biosynthetic process"/>
    <property type="evidence" value="ECO:0007669"/>
    <property type="project" value="UniProtKB-ARBA"/>
</dbReference>
<name>A0A239WFV9_9ACTN</name>
<keyword evidence="2 5" id="KW-0808">Transferase</keyword>
<dbReference type="AlphaFoldDB" id="A0A239WFV9"/>
<feature type="domain" description="Glycosyltransferase subfamily 4-like N-terminal" evidence="4">
    <location>
        <begin position="24"/>
        <end position="186"/>
    </location>
</feature>
<dbReference type="EMBL" id="LT906441">
    <property type="protein sequence ID" value="SNV33515.1"/>
    <property type="molecule type" value="Genomic_DNA"/>
</dbReference>
<evidence type="ECO:0000313" key="6">
    <source>
        <dbReference type="Proteomes" id="UP000215332"/>
    </source>
</evidence>
<proteinExistence type="predicted"/>
<dbReference type="Gene3D" id="3.40.50.2000">
    <property type="entry name" value="Glycogen Phosphorylase B"/>
    <property type="match status" value="2"/>
</dbReference>
<dbReference type="PANTHER" id="PTHR45947">
    <property type="entry name" value="SULFOQUINOVOSYL TRANSFERASE SQD2"/>
    <property type="match status" value="1"/>
</dbReference>
<dbReference type="SUPFAM" id="SSF53756">
    <property type="entry name" value="UDP-Glycosyltransferase/glycogen phosphorylase"/>
    <property type="match status" value="1"/>
</dbReference>
<evidence type="ECO:0000256" key="2">
    <source>
        <dbReference type="ARBA" id="ARBA00022679"/>
    </source>
</evidence>
<evidence type="ECO:0000313" key="5">
    <source>
        <dbReference type="EMBL" id="SNV33515.1"/>
    </source>
</evidence>
<dbReference type="GO" id="GO:0043750">
    <property type="term" value="F:phosphatidylinositol alpha-mannosyltransferase activity"/>
    <property type="evidence" value="ECO:0007669"/>
    <property type="project" value="UniProtKB-EC"/>
</dbReference>
<accession>A0A239WFV9</accession>
<dbReference type="InterPro" id="IPR050194">
    <property type="entry name" value="Glycosyltransferase_grp1"/>
</dbReference>
<dbReference type="EC" id="2.4.1.345" evidence="5"/>
<dbReference type="Pfam" id="PF00534">
    <property type="entry name" value="Glycos_transf_1"/>
    <property type="match status" value="1"/>
</dbReference>
<protein>
    <submittedName>
        <fullName evidence="5">GDP-mannose-dependent alpha-(1-6)-phosphatidylinositol monomannoside mannosyltransferase</fullName>
        <ecNumber evidence="5">2.4.1.345</ecNumber>
    </submittedName>
</protein>